<organism evidence="2 3">
    <name type="scientific">Hyaloscypha hepaticicola</name>
    <dbReference type="NCBI Taxonomy" id="2082293"/>
    <lineage>
        <taxon>Eukaryota</taxon>
        <taxon>Fungi</taxon>
        <taxon>Dikarya</taxon>
        <taxon>Ascomycota</taxon>
        <taxon>Pezizomycotina</taxon>
        <taxon>Leotiomycetes</taxon>
        <taxon>Helotiales</taxon>
        <taxon>Hyaloscyphaceae</taxon>
        <taxon>Hyaloscypha</taxon>
    </lineage>
</organism>
<accession>A0A2J6Q6B5</accession>
<dbReference type="PANTHER" id="PTHR47534:SF3">
    <property type="entry name" value="ALCOHOL DEHYDROGENASE-LIKE C-TERMINAL DOMAIN-CONTAINING PROTEIN"/>
    <property type="match status" value="1"/>
</dbReference>
<dbReference type="Proteomes" id="UP000235672">
    <property type="component" value="Unassembled WGS sequence"/>
</dbReference>
<dbReference type="AlphaFoldDB" id="A0A2J6Q6B5"/>
<dbReference type="GO" id="GO:0016491">
    <property type="term" value="F:oxidoreductase activity"/>
    <property type="evidence" value="ECO:0007669"/>
    <property type="project" value="UniProtKB-KW"/>
</dbReference>
<dbReference type="InterPro" id="IPR036291">
    <property type="entry name" value="NAD(P)-bd_dom_sf"/>
</dbReference>
<sequence>MISLDLVRATNTRLVKAHPLVAVFVGAASGIGEFSVRALAAAHGTHGKGLRLYLVARNEAAAKKILVECLEVCPSGQFIFVKADDLSLLKNVDDVSAKIISLEEQEAKAKGETARIDFLVMCQGIVNFGYGRQETTEGLDITTSLLYYSRMRLILQLLPLLLTSSLPARVVSVFGPGTEKKGRENKIWPDDLSLRDPSHYGFINMGDQIAYMKTFFFEYVAKKYPGKISLIHYFPGLVITDAFHNKKNPRWFRWSVTLLRPVLGFVTVAREETGERVLFLASERFPARALKDESKLEEKGNHIGIAMSSDDVVGGGAYRVIWTGERIPTVPAYEKHRKDGLPEICVNHTLKAFEEIEAGRVFKD</sequence>
<evidence type="ECO:0000256" key="1">
    <source>
        <dbReference type="ARBA" id="ARBA00023002"/>
    </source>
</evidence>
<dbReference type="SUPFAM" id="SSF51735">
    <property type="entry name" value="NAD(P)-binding Rossmann-fold domains"/>
    <property type="match status" value="1"/>
</dbReference>
<name>A0A2J6Q6B5_9HELO</name>
<keyword evidence="3" id="KW-1185">Reference proteome</keyword>
<reference evidence="2 3" key="1">
    <citation type="submission" date="2016-05" db="EMBL/GenBank/DDBJ databases">
        <title>A degradative enzymes factory behind the ericoid mycorrhizal symbiosis.</title>
        <authorList>
            <consortium name="DOE Joint Genome Institute"/>
            <person name="Martino E."/>
            <person name="Morin E."/>
            <person name="Grelet G."/>
            <person name="Kuo A."/>
            <person name="Kohler A."/>
            <person name="Daghino S."/>
            <person name="Barry K."/>
            <person name="Choi C."/>
            <person name="Cichocki N."/>
            <person name="Clum A."/>
            <person name="Copeland A."/>
            <person name="Hainaut M."/>
            <person name="Haridas S."/>
            <person name="Labutti K."/>
            <person name="Lindquist E."/>
            <person name="Lipzen A."/>
            <person name="Khouja H.-R."/>
            <person name="Murat C."/>
            <person name="Ohm R."/>
            <person name="Olson A."/>
            <person name="Spatafora J."/>
            <person name="Veneault-Fourrey C."/>
            <person name="Henrissat B."/>
            <person name="Grigoriev I."/>
            <person name="Martin F."/>
            <person name="Perotto S."/>
        </authorList>
    </citation>
    <scope>NUCLEOTIDE SEQUENCE [LARGE SCALE GENOMIC DNA]</scope>
    <source>
        <strain evidence="2 3">UAMH 7357</strain>
    </source>
</reference>
<proteinExistence type="predicted"/>
<gene>
    <name evidence="2" type="ORF">NA56DRAFT_748753</name>
</gene>
<evidence type="ECO:0000313" key="3">
    <source>
        <dbReference type="Proteomes" id="UP000235672"/>
    </source>
</evidence>
<dbReference type="Gene3D" id="3.40.50.720">
    <property type="entry name" value="NAD(P)-binding Rossmann-like Domain"/>
    <property type="match status" value="1"/>
</dbReference>
<dbReference type="STRING" id="1745343.A0A2J6Q6B5"/>
<dbReference type="InterPro" id="IPR052228">
    <property type="entry name" value="Sec_Metab_Biosynth_Oxidored"/>
</dbReference>
<keyword evidence="1" id="KW-0560">Oxidoreductase</keyword>
<dbReference type="PANTHER" id="PTHR47534">
    <property type="entry name" value="YALI0E05731P"/>
    <property type="match status" value="1"/>
</dbReference>
<dbReference type="EMBL" id="KZ613480">
    <property type="protein sequence ID" value="PMD21783.1"/>
    <property type="molecule type" value="Genomic_DNA"/>
</dbReference>
<evidence type="ECO:0000313" key="2">
    <source>
        <dbReference type="EMBL" id="PMD21783.1"/>
    </source>
</evidence>
<evidence type="ECO:0008006" key="4">
    <source>
        <dbReference type="Google" id="ProtNLM"/>
    </source>
</evidence>
<dbReference type="OrthoDB" id="2898509at2759"/>
<protein>
    <recommendedName>
        <fullName evidence="4">NAD(P)-binding protein</fullName>
    </recommendedName>
</protein>